<keyword evidence="2" id="KW-1133">Transmembrane helix</keyword>
<dbReference type="Proteomes" id="UP001221142">
    <property type="component" value="Unassembled WGS sequence"/>
</dbReference>
<evidence type="ECO:0000256" key="3">
    <source>
        <dbReference type="SAM" id="SignalP"/>
    </source>
</evidence>
<keyword evidence="3" id="KW-0732">Signal</keyword>
<feature type="signal peptide" evidence="3">
    <location>
        <begin position="1"/>
        <end position="19"/>
    </location>
</feature>
<dbReference type="AlphaFoldDB" id="A0AAD7FK72"/>
<feature type="compositionally biased region" description="Acidic residues" evidence="1">
    <location>
        <begin position="289"/>
        <end position="305"/>
    </location>
</feature>
<evidence type="ECO:0000256" key="1">
    <source>
        <dbReference type="SAM" id="MobiDB-lite"/>
    </source>
</evidence>
<keyword evidence="2" id="KW-0812">Transmembrane</keyword>
<organism evidence="4 5">
    <name type="scientific">Roridomyces roridus</name>
    <dbReference type="NCBI Taxonomy" id="1738132"/>
    <lineage>
        <taxon>Eukaryota</taxon>
        <taxon>Fungi</taxon>
        <taxon>Dikarya</taxon>
        <taxon>Basidiomycota</taxon>
        <taxon>Agaricomycotina</taxon>
        <taxon>Agaricomycetes</taxon>
        <taxon>Agaricomycetidae</taxon>
        <taxon>Agaricales</taxon>
        <taxon>Marasmiineae</taxon>
        <taxon>Mycenaceae</taxon>
        <taxon>Roridomyces</taxon>
    </lineage>
</organism>
<accession>A0AAD7FK72</accession>
<sequence length="374" mass="41361">MSSTLIVILCFFSFLAGQAFQSTCDGLANPTPADGVLPAGPIGWSFSSVVLVLVLLVHDIVIASIVWYILGKRFFRVRKTTDWALSQRFIGALIYLLLPPPIVTLWRMFVPRPIGWLTGIGHIQIHRPRRVLIGPSNSDFIVKVVRQALATLKMQTSLVKGFKPDYGLKALPMGLCKLGNIPRPLRALGAFPGRVFRPPRSLVRRDLGDIMRFKTIPTPITDCCDFLFTFTHSIDQPKFPQVEEAPDVPPARPSLVSFLESVPLETLLQAAVAEEEEVFVLIEDLSVGSEDDDAGDGDDEDDGNSSEDWPSYEEFVRELEGDHWATPVVAPAPSNFAASRFRRFPCSPLAAMCVKRFSSILNIAGLSRQPYPLA</sequence>
<name>A0AAD7FK72_9AGAR</name>
<evidence type="ECO:0000313" key="4">
    <source>
        <dbReference type="EMBL" id="KAJ7628837.1"/>
    </source>
</evidence>
<feature type="chain" id="PRO_5042027992" evidence="3">
    <location>
        <begin position="20"/>
        <end position="374"/>
    </location>
</feature>
<keyword evidence="5" id="KW-1185">Reference proteome</keyword>
<feature type="transmembrane region" description="Helical" evidence="2">
    <location>
        <begin position="45"/>
        <end position="69"/>
    </location>
</feature>
<feature type="transmembrane region" description="Helical" evidence="2">
    <location>
        <begin position="89"/>
        <end position="109"/>
    </location>
</feature>
<protein>
    <submittedName>
        <fullName evidence="4">Uncharacterized protein</fullName>
    </submittedName>
</protein>
<dbReference type="EMBL" id="JARKIF010000010">
    <property type="protein sequence ID" value="KAJ7628837.1"/>
    <property type="molecule type" value="Genomic_DNA"/>
</dbReference>
<feature type="region of interest" description="Disordered" evidence="1">
    <location>
        <begin position="288"/>
        <end position="309"/>
    </location>
</feature>
<evidence type="ECO:0000313" key="5">
    <source>
        <dbReference type="Proteomes" id="UP001221142"/>
    </source>
</evidence>
<comment type="caution">
    <text evidence="4">The sequence shown here is derived from an EMBL/GenBank/DDBJ whole genome shotgun (WGS) entry which is preliminary data.</text>
</comment>
<reference evidence="4" key="1">
    <citation type="submission" date="2023-03" db="EMBL/GenBank/DDBJ databases">
        <title>Massive genome expansion in bonnet fungi (Mycena s.s.) driven by repeated elements and novel gene families across ecological guilds.</title>
        <authorList>
            <consortium name="Lawrence Berkeley National Laboratory"/>
            <person name="Harder C.B."/>
            <person name="Miyauchi S."/>
            <person name="Viragh M."/>
            <person name="Kuo A."/>
            <person name="Thoen E."/>
            <person name="Andreopoulos B."/>
            <person name="Lu D."/>
            <person name="Skrede I."/>
            <person name="Drula E."/>
            <person name="Henrissat B."/>
            <person name="Morin E."/>
            <person name="Kohler A."/>
            <person name="Barry K."/>
            <person name="LaButti K."/>
            <person name="Morin E."/>
            <person name="Salamov A."/>
            <person name="Lipzen A."/>
            <person name="Mereny Z."/>
            <person name="Hegedus B."/>
            <person name="Baldrian P."/>
            <person name="Stursova M."/>
            <person name="Weitz H."/>
            <person name="Taylor A."/>
            <person name="Grigoriev I.V."/>
            <person name="Nagy L.G."/>
            <person name="Martin F."/>
            <person name="Kauserud H."/>
        </authorList>
    </citation>
    <scope>NUCLEOTIDE SEQUENCE</scope>
    <source>
        <strain evidence="4">9284</strain>
    </source>
</reference>
<proteinExistence type="predicted"/>
<keyword evidence="2" id="KW-0472">Membrane</keyword>
<gene>
    <name evidence="4" type="ORF">FB45DRAFT_1059517</name>
</gene>
<evidence type="ECO:0000256" key="2">
    <source>
        <dbReference type="SAM" id="Phobius"/>
    </source>
</evidence>